<dbReference type="InterPro" id="IPR004107">
    <property type="entry name" value="Integrase_SAM-like_N"/>
</dbReference>
<dbReference type="Gene3D" id="1.10.150.130">
    <property type="match status" value="1"/>
</dbReference>
<dbReference type="Pfam" id="PF02899">
    <property type="entry name" value="Phage_int_SAM_1"/>
    <property type="match status" value="1"/>
</dbReference>
<dbReference type="PROSITE" id="PS51898">
    <property type="entry name" value="TYR_RECOMBINASE"/>
    <property type="match status" value="1"/>
</dbReference>
<reference evidence="5 6" key="1">
    <citation type="submission" date="2019-09" db="EMBL/GenBank/DDBJ databases">
        <title>Complete genome sequence of Mycobacterium avium subsp. hominissuis strain JP-H-1.</title>
        <authorList>
            <person name="Kinoshita Y."/>
            <person name="Niwa H."/>
            <person name="Uchida-Fujii E."/>
            <person name="Nukada T."/>
        </authorList>
    </citation>
    <scope>NUCLEOTIDE SEQUENCE [LARGE SCALE GENOMIC DNA]</scope>
    <source>
        <strain evidence="5 6">JP-H-1</strain>
    </source>
</reference>
<accession>A0AAI8X195</accession>
<evidence type="ECO:0000313" key="5">
    <source>
        <dbReference type="EMBL" id="BBN46515.1"/>
    </source>
</evidence>
<dbReference type="Gene3D" id="1.10.443.10">
    <property type="entry name" value="Intergrase catalytic core"/>
    <property type="match status" value="1"/>
</dbReference>
<protein>
    <recommendedName>
        <fullName evidence="4">Tyr recombinase domain-containing protein</fullName>
    </recommendedName>
</protein>
<dbReference type="RefSeq" id="WP_167380263.1">
    <property type="nucleotide sequence ID" value="NZ_JACSGY010000065.1"/>
</dbReference>
<name>A0AAI8X195_MYCAV</name>
<evidence type="ECO:0000256" key="3">
    <source>
        <dbReference type="ARBA" id="ARBA00023172"/>
    </source>
</evidence>
<proteinExistence type="predicted"/>
<dbReference type="GO" id="GO:0006310">
    <property type="term" value="P:DNA recombination"/>
    <property type="evidence" value="ECO:0007669"/>
    <property type="project" value="UniProtKB-KW"/>
</dbReference>
<keyword evidence="1" id="KW-0229">DNA integration</keyword>
<dbReference type="InterPro" id="IPR011010">
    <property type="entry name" value="DNA_brk_join_enz"/>
</dbReference>
<dbReference type="InterPro" id="IPR002104">
    <property type="entry name" value="Integrase_catalytic"/>
</dbReference>
<dbReference type="GO" id="GO:0003677">
    <property type="term" value="F:DNA binding"/>
    <property type="evidence" value="ECO:0007669"/>
    <property type="project" value="UniProtKB-KW"/>
</dbReference>
<dbReference type="GO" id="GO:0015074">
    <property type="term" value="P:DNA integration"/>
    <property type="evidence" value="ECO:0007669"/>
    <property type="project" value="UniProtKB-KW"/>
</dbReference>
<keyword evidence="2" id="KW-0238">DNA-binding</keyword>
<organism evidence="5 6">
    <name type="scientific">Mycobacterium avium subsp. hominissuis</name>
    <dbReference type="NCBI Taxonomy" id="439334"/>
    <lineage>
        <taxon>Bacteria</taxon>
        <taxon>Bacillati</taxon>
        <taxon>Actinomycetota</taxon>
        <taxon>Actinomycetes</taxon>
        <taxon>Mycobacteriales</taxon>
        <taxon>Mycobacteriaceae</taxon>
        <taxon>Mycobacterium</taxon>
        <taxon>Mycobacterium avium complex (MAC)</taxon>
    </lineage>
</organism>
<evidence type="ECO:0000313" key="6">
    <source>
        <dbReference type="Proteomes" id="UP000327362"/>
    </source>
</evidence>
<dbReference type="Proteomes" id="UP000327362">
    <property type="component" value="Chromosome"/>
</dbReference>
<gene>
    <name evidence="5" type="ORF">JPH1_09900</name>
</gene>
<dbReference type="InterPro" id="IPR013762">
    <property type="entry name" value="Integrase-like_cat_sf"/>
</dbReference>
<dbReference type="SUPFAM" id="SSF56349">
    <property type="entry name" value="DNA breaking-rejoining enzymes"/>
    <property type="match status" value="1"/>
</dbReference>
<dbReference type="EMBL" id="AP020326">
    <property type="protein sequence ID" value="BBN46515.1"/>
    <property type="molecule type" value="Genomic_DNA"/>
</dbReference>
<feature type="domain" description="Tyr recombinase" evidence="4">
    <location>
        <begin position="203"/>
        <end position="290"/>
    </location>
</feature>
<evidence type="ECO:0000256" key="2">
    <source>
        <dbReference type="ARBA" id="ARBA00023125"/>
    </source>
</evidence>
<dbReference type="AlphaFoldDB" id="A0AAI8X195"/>
<evidence type="ECO:0000256" key="1">
    <source>
        <dbReference type="ARBA" id="ARBA00022908"/>
    </source>
</evidence>
<sequence>MNQEPVQTRDVARLVVSRCGELASTGDLGEPYRLIDAEGAVVESVAAFLRELLAAGRSPATLRSYGMDLLRWWRFLGAVDVDWRRATRIEARDFSCWIQLTVKHRRRPSSDQVVATVESVGPPNPVTGKAALGPGYAPATIAHSETVLRGFYDFQRDLGAGPILNPFPLDIARRSERANAHHNPMEAWKHDRVGRYRPKMPQRIPRAIPDDRFNTLFTALPSNRDRAMVAFWISTGARASELLGVRQCDVDPGQQLITVVRKGSRAIQQLPAAADAFVVACQGDGTSGLP</sequence>
<keyword evidence="3" id="KW-0233">DNA recombination</keyword>
<dbReference type="InterPro" id="IPR010998">
    <property type="entry name" value="Integrase_recombinase_N"/>
</dbReference>
<evidence type="ECO:0000259" key="4">
    <source>
        <dbReference type="PROSITE" id="PS51898"/>
    </source>
</evidence>